<comment type="caution">
    <text evidence="2">The sequence shown here is derived from an EMBL/GenBank/DDBJ whole genome shotgun (WGS) entry which is preliminary data.</text>
</comment>
<name>A0A6A3YEE7_9STRA</name>
<evidence type="ECO:0000313" key="2">
    <source>
        <dbReference type="EMBL" id="KAE9217252.1"/>
    </source>
</evidence>
<dbReference type="Gene3D" id="3.90.20.10">
    <property type="match status" value="1"/>
</dbReference>
<protein>
    <recommendedName>
        <fullName evidence="4">WD repeat and coiled-coil-containing protein</fullName>
    </recommendedName>
</protein>
<gene>
    <name evidence="2" type="ORF">PF005_g8720</name>
</gene>
<evidence type="ECO:0000256" key="1">
    <source>
        <dbReference type="SAM" id="MobiDB-lite"/>
    </source>
</evidence>
<evidence type="ECO:0000313" key="3">
    <source>
        <dbReference type="Proteomes" id="UP000433483"/>
    </source>
</evidence>
<dbReference type="AlphaFoldDB" id="A0A6A3YEE7"/>
<keyword evidence="3" id="KW-1185">Reference proteome</keyword>
<dbReference type="OrthoDB" id="164838at2759"/>
<reference evidence="2 3" key="1">
    <citation type="submission" date="2018-08" db="EMBL/GenBank/DDBJ databases">
        <title>Genomic investigation of the strawberry pathogen Phytophthora fragariae indicates pathogenicity is determined by transcriptional variation in three key races.</title>
        <authorList>
            <person name="Adams T.M."/>
            <person name="Armitage A.D."/>
            <person name="Sobczyk M.K."/>
            <person name="Bates H.J."/>
            <person name="Dunwell J.M."/>
            <person name="Nellist C.F."/>
            <person name="Harrison R.J."/>
        </authorList>
    </citation>
    <scope>NUCLEOTIDE SEQUENCE [LARGE SCALE GENOMIC DNA]</scope>
    <source>
        <strain evidence="2 3">NOV-27</strain>
    </source>
</reference>
<organism evidence="2 3">
    <name type="scientific">Phytophthora fragariae</name>
    <dbReference type="NCBI Taxonomy" id="53985"/>
    <lineage>
        <taxon>Eukaryota</taxon>
        <taxon>Sar</taxon>
        <taxon>Stramenopiles</taxon>
        <taxon>Oomycota</taxon>
        <taxon>Peronosporomycetes</taxon>
        <taxon>Peronosporales</taxon>
        <taxon>Peronosporaceae</taxon>
        <taxon>Phytophthora</taxon>
    </lineage>
</organism>
<feature type="region of interest" description="Disordered" evidence="1">
    <location>
        <begin position="8"/>
        <end position="45"/>
    </location>
</feature>
<dbReference type="EMBL" id="QXGB01000378">
    <property type="protein sequence ID" value="KAE9217252.1"/>
    <property type="molecule type" value="Genomic_DNA"/>
</dbReference>
<feature type="compositionally biased region" description="Basic and acidic residues" evidence="1">
    <location>
        <begin position="20"/>
        <end position="34"/>
    </location>
</feature>
<evidence type="ECO:0008006" key="4">
    <source>
        <dbReference type="Google" id="ProtNLM"/>
    </source>
</evidence>
<sequence length="591" mass="64235">MSACRQIHAMGSKTLGQGRRRAELQRKGSLEDIRPASPLASKPKALGPVKSDVRVYPSSTENGGADLLSVRTLLATGVKSNLLRNGYNSKMQVSAMSLGPTVAITRYTDADSTAGFARGILDQPSDSLVLHEENAGSDTMASRYRLVAWSSGSTEKSLLAIASATRVEIWEITVTSGISAILKGSVDINHSQGLAWNSCNEVLLVYSKTELQLVNASHPTLSWRTIHSDSRIRHAWRACSWSPCGLHASLAQNHVLHSFSWEDKDSLGSGIPKHDQIESSSIKGDKGIRLEVGNIGPIAAIARVSATLCILTTDAKLVFENIPRADPASSVMNSDLGDTLSVGSSLLLRSESSRSSGIIDLTSIRISTSSNQSSLQILNRVEAADTRITPFDEKPRSNLLIVENKAGQWSVTSIVELPHLTSTDLLVVQDMRVIVGSCLSPRLVVAHLDVSDRMEWTASLSGELELPPTHVCRGIYLAERSPFVDVASTERRKRATFFHASASLEPQPVFVSTFKVPRRARGCTQESTAIATDKTAKSPADGGENKDLLELIFSKMTARFDDVDKKLQQLNTRFDDVDKKLQQLTARVEQK</sequence>
<dbReference type="Proteomes" id="UP000433483">
    <property type="component" value="Unassembled WGS sequence"/>
</dbReference>
<proteinExistence type="predicted"/>
<accession>A0A6A3YEE7</accession>